<proteinExistence type="predicted"/>
<feature type="domain" description="NIPSNAP" evidence="2">
    <location>
        <begin position="3"/>
        <end position="101"/>
    </location>
</feature>
<gene>
    <name evidence="3" type="ORF">HD595_001130</name>
</gene>
<sequence>MIYELRRYTLHPGRRDTLIELFEREFVESQEAAGIGLAGLFRDLDAPDIFCWMRKFPDMEARRVALATFYGGPVWKAHREAANATMIDSDDVLLLRPVASSAAADGGDSPAHPQGPSGRPGTANDPFPAATPPPAGAVALPRSLYLATVHHVAGDAAGFPAFFAERVAPVLAGAGAAPVACFETEHSPNTFPALPVRTGEDVFVWLARFEREEDLEKAREALEEEVSLLEGRVAGPPQRFRLAPTARSTVR</sequence>
<evidence type="ECO:0000259" key="2">
    <source>
        <dbReference type="Pfam" id="PF07978"/>
    </source>
</evidence>
<dbReference type="Pfam" id="PF07978">
    <property type="entry name" value="NIPSNAP"/>
    <property type="match status" value="1"/>
</dbReference>
<dbReference type="Gene3D" id="3.30.70.100">
    <property type="match status" value="1"/>
</dbReference>
<dbReference type="GO" id="GO:0004497">
    <property type="term" value="F:monooxygenase activity"/>
    <property type="evidence" value="ECO:0007669"/>
    <property type="project" value="UniProtKB-KW"/>
</dbReference>
<evidence type="ECO:0000313" key="4">
    <source>
        <dbReference type="Proteomes" id="UP001320766"/>
    </source>
</evidence>
<evidence type="ECO:0000256" key="1">
    <source>
        <dbReference type="SAM" id="MobiDB-lite"/>
    </source>
</evidence>
<dbReference type="SUPFAM" id="SSF54909">
    <property type="entry name" value="Dimeric alpha+beta barrel"/>
    <property type="match status" value="1"/>
</dbReference>
<dbReference type="InterPro" id="IPR011008">
    <property type="entry name" value="Dimeric_a/b-barrel"/>
</dbReference>
<protein>
    <submittedName>
        <fullName evidence="3">Quinol monooxygenase YgiN</fullName>
    </submittedName>
</protein>
<dbReference type="EMBL" id="JAMZEC010000001">
    <property type="protein sequence ID" value="MCP2345008.1"/>
    <property type="molecule type" value="Genomic_DNA"/>
</dbReference>
<dbReference type="InterPro" id="IPR012577">
    <property type="entry name" value="NIPSNAP"/>
</dbReference>
<reference evidence="3 4" key="1">
    <citation type="submission" date="2022-06" db="EMBL/GenBank/DDBJ databases">
        <title>Sequencing the genomes of 1000 actinobacteria strains.</title>
        <authorList>
            <person name="Klenk H.-P."/>
        </authorList>
    </citation>
    <scope>NUCLEOTIDE SEQUENCE [LARGE SCALE GENOMIC DNA]</scope>
    <source>
        <strain evidence="3 4">DSM 44170</strain>
    </source>
</reference>
<organism evidence="3 4">
    <name type="scientific">Nonomuraea roseoviolacea subsp. carminata</name>
    <dbReference type="NCBI Taxonomy" id="160689"/>
    <lineage>
        <taxon>Bacteria</taxon>
        <taxon>Bacillati</taxon>
        <taxon>Actinomycetota</taxon>
        <taxon>Actinomycetes</taxon>
        <taxon>Streptosporangiales</taxon>
        <taxon>Streptosporangiaceae</taxon>
        <taxon>Nonomuraea</taxon>
    </lineage>
</organism>
<dbReference type="RefSeq" id="WP_253766237.1">
    <property type="nucleotide sequence ID" value="NZ_BAAAVE010000016.1"/>
</dbReference>
<keyword evidence="3" id="KW-0503">Monooxygenase</keyword>
<comment type="caution">
    <text evidence="3">The sequence shown here is derived from an EMBL/GenBank/DDBJ whole genome shotgun (WGS) entry which is preliminary data.</text>
</comment>
<keyword evidence="3" id="KW-0560">Oxidoreductase</keyword>
<accession>A0ABT1JTD0</accession>
<feature type="region of interest" description="Disordered" evidence="1">
    <location>
        <begin position="103"/>
        <end position="133"/>
    </location>
</feature>
<evidence type="ECO:0000313" key="3">
    <source>
        <dbReference type="EMBL" id="MCP2345008.1"/>
    </source>
</evidence>
<keyword evidence="4" id="KW-1185">Reference proteome</keyword>
<dbReference type="Proteomes" id="UP001320766">
    <property type="component" value="Unassembled WGS sequence"/>
</dbReference>
<name>A0ABT1JTD0_9ACTN</name>